<comment type="caution">
    <text evidence="2">The sequence shown here is derived from an EMBL/GenBank/DDBJ whole genome shotgun (WGS) entry which is preliminary data.</text>
</comment>
<dbReference type="PANTHER" id="PTHR31896:SF9">
    <property type="entry name" value="OS08G0111500 PROTEIN"/>
    <property type="match status" value="1"/>
</dbReference>
<dbReference type="GO" id="GO:0016747">
    <property type="term" value="F:acyltransferase activity, transferring groups other than amino-acyl groups"/>
    <property type="evidence" value="ECO:0007669"/>
    <property type="project" value="UniProtKB-ARBA"/>
</dbReference>
<protein>
    <submittedName>
        <fullName evidence="2">Uncharacterized protein</fullName>
    </submittedName>
</protein>
<dbReference type="PANTHER" id="PTHR31896">
    <property type="entry name" value="FAMILY REGULATORY PROTEIN, PUTATIVE (AFU_ORTHOLOGUE AFUA_3G14730)-RELATED"/>
    <property type="match status" value="1"/>
</dbReference>
<dbReference type="AlphaFoldDB" id="A0AAV5EDQ9"/>
<dbReference type="InterPro" id="IPR023213">
    <property type="entry name" value="CAT-like_dom_sf"/>
</dbReference>
<gene>
    <name evidence="2" type="primary">gb07883</name>
    <name evidence="2" type="ORF">PR202_gb07883</name>
</gene>
<dbReference type="EMBL" id="BQKI01000075">
    <property type="protein sequence ID" value="GJN20498.1"/>
    <property type="molecule type" value="Genomic_DNA"/>
</dbReference>
<evidence type="ECO:0000256" key="1">
    <source>
        <dbReference type="ARBA" id="ARBA00022679"/>
    </source>
</evidence>
<proteinExistence type="predicted"/>
<dbReference type="Pfam" id="PF02458">
    <property type="entry name" value="Transferase"/>
    <property type="match status" value="1"/>
</dbReference>
<keyword evidence="3" id="KW-1185">Reference proteome</keyword>
<dbReference type="Proteomes" id="UP001054889">
    <property type="component" value="Unassembled WGS sequence"/>
</dbReference>
<evidence type="ECO:0000313" key="3">
    <source>
        <dbReference type="Proteomes" id="UP001054889"/>
    </source>
</evidence>
<name>A0AAV5EDQ9_ELECO</name>
<reference evidence="2" key="2">
    <citation type="submission" date="2021-12" db="EMBL/GenBank/DDBJ databases">
        <title>Resequencing data analysis of finger millet.</title>
        <authorList>
            <person name="Hatakeyama M."/>
            <person name="Aluri S."/>
            <person name="Balachadran M.T."/>
            <person name="Sivarajan S.R."/>
            <person name="Poveda L."/>
            <person name="Shimizu-Inatsugi R."/>
            <person name="Schlapbach R."/>
            <person name="Sreeman S.M."/>
            <person name="Shimizu K.K."/>
        </authorList>
    </citation>
    <scope>NUCLEOTIDE SEQUENCE</scope>
</reference>
<dbReference type="InterPro" id="IPR051283">
    <property type="entry name" value="Sec_Metabolite_Acyltrans"/>
</dbReference>
<organism evidence="2 3">
    <name type="scientific">Eleusine coracana subsp. coracana</name>
    <dbReference type="NCBI Taxonomy" id="191504"/>
    <lineage>
        <taxon>Eukaryota</taxon>
        <taxon>Viridiplantae</taxon>
        <taxon>Streptophyta</taxon>
        <taxon>Embryophyta</taxon>
        <taxon>Tracheophyta</taxon>
        <taxon>Spermatophyta</taxon>
        <taxon>Magnoliopsida</taxon>
        <taxon>Liliopsida</taxon>
        <taxon>Poales</taxon>
        <taxon>Poaceae</taxon>
        <taxon>PACMAD clade</taxon>
        <taxon>Chloridoideae</taxon>
        <taxon>Cynodonteae</taxon>
        <taxon>Eleusininae</taxon>
        <taxon>Eleusine</taxon>
    </lineage>
</organism>
<keyword evidence="1" id="KW-0808">Transferase</keyword>
<accession>A0AAV5EDQ9</accession>
<sequence length="134" mass="15034">MPFRKLEHIVRRFDRPTVQECFFTFSASAASVNKLKGEGQQRDGWQGHIRHLLSPSAPSAPLSCRVRARRLPPEEGTFYYVVIGYRGRVSGIPSGYIGNAMVSSKAESTAGEIVRREEWARVDRAADQSRRGIV</sequence>
<evidence type="ECO:0000313" key="2">
    <source>
        <dbReference type="EMBL" id="GJN20498.1"/>
    </source>
</evidence>
<dbReference type="Gene3D" id="3.30.559.10">
    <property type="entry name" value="Chloramphenicol acetyltransferase-like domain"/>
    <property type="match status" value="1"/>
</dbReference>
<reference evidence="2" key="1">
    <citation type="journal article" date="2018" name="DNA Res.">
        <title>Multiple hybrid de novo genome assembly of finger millet, an orphan allotetraploid crop.</title>
        <authorList>
            <person name="Hatakeyama M."/>
            <person name="Aluri S."/>
            <person name="Balachadran M.T."/>
            <person name="Sivarajan S.R."/>
            <person name="Patrignani A."/>
            <person name="Gruter S."/>
            <person name="Poveda L."/>
            <person name="Shimizu-Inatsugi R."/>
            <person name="Baeten J."/>
            <person name="Francoijs K.J."/>
            <person name="Nataraja K.N."/>
            <person name="Reddy Y.A.N."/>
            <person name="Phadnis S."/>
            <person name="Ravikumar R.L."/>
            <person name="Schlapbach R."/>
            <person name="Sreeman S.M."/>
            <person name="Shimizu K.K."/>
        </authorList>
    </citation>
    <scope>NUCLEOTIDE SEQUENCE</scope>
</reference>